<dbReference type="AlphaFoldDB" id="A0AAV4MUM6"/>
<accession>A0AAV4MUM6</accession>
<organism evidence="2 3">
    <name type="scientific">Caerostris extrusa</name>
    <name type="common">Bark spider</name>
    <name type="synonym">Caerostris bankana</name>
    <dbReference type="NCBI Taxonomy" id="172846"/>
    <lineage>
        <taxon>Eukaryota</taxon>
        <taxon>Metazoa</taxon>
        <taxon>Ecdysozoa</taxon>
        <taxon>Arthropoda</taxon>
        <taxon>Chelicerata</taxon>
        <taxon>Arachnida</taxon>
        <taxon>Araneae</taxon>
        <taxon>Araneomorphae</taxon>
        <taxon>Entelegynae</taxon>
        <taxon>Araneoidea</taxon>
        <taxon>Araneidae</taxon>
        <taxon>Caerostris</taxon>
    </lineage>
</organism>
<sequence length="107" mass="12154">MSNLSVNHGFKDKVFPPLKRSFPPEKKENNYNKEKEERERAKLRERGSGNGVAIYAFLTDNSPSPFYRSQALAGPSCMKSTKGGLKMMTPSRYIDRVNRDVRGLSLK</sequence>
<reference evidence="2 3" key="1">
    <citation type="submission" date="2021-06" db="EMBL/GenBank/DDBJ databases">
        <title>Caerostris extrusa draft genome.</title>
        <authorList>
            <person name="Kono N."/>
            <person name="Arakawa K."/>
        </authorList>
    </citation>
    <scope>NUCLEOTIDE SEQUENCE [LARGE SCALE GENOMIC DNA]</scope>
</reference>
<dbReference type="EMBL" id="BPLR01002653">
    <property type="protein sequence ID" value="GIX76156.1"/>
    <property type="molecule type" value="Genomic_DNA"/>
</dbReference>
<protein>
    <submittedName>
        <fullName evidence="2">Uncharacterized protein</fullName>
    </submittedName>
</protein>
<proteinExistence type="predicted"/>
<evidence type="ECO:0000313" key="2">
    <source>
        <dbReference type="EMBL" id="GIX76156.1"/>
    </source>
</evidence>
<keyword evidence="3" id="KW-1185">Reference proteome</keyword>
<dbReference type="Proteomes" id="UP001054945">
    <property type="component" value="Unassembled WGS sequence"/>
</dbReference>
<name>A0AAV4MUM6_CAEEX</name>
<feature type="region of interest" description="Disordered" evidence="1">
    <location>
        <begin position="1"/>
        <end position="45"/>
    </location>
</feature>
<evidence type="ECO:0000313" key="3">
    <source>
        <dbReference type="Proteomes" id="UP001054945"/>
    </source>
</evidence>
<gene>
    <name evidence="2" type="ORF">CEXT_303061</name>
</gene>
<comment type="caution">
    <text evidence="2">The sequence shown here is derived from an EMBL/GenBank/DDBJ whole genome shotgun (WGS) entry which is preliminary data.</text>
</comment>
<feature type="compositionally biased region" description="Basic and acidic residues" evidence="1">
    <location>
        <begin position="22"/>
        <end position="45"/>
    </location>
</feature>
<evidence type="ECO:0000256" key="1">
    <source>
        <dbReference type="SAM" id="MobiDB-lite"/>
    </source>
</evidence>